<keyword evidence="2" id="KW-0804">Transcription</keyword>
<gene>
    <name evidence="4" type="ORF">KP014_04305</name>
    <name evidence="5" type="ORF">SAMN04487895_10779</name>
</gene>
<name>A0A1H8P8L9_9BACL</name>
<dbReference type="STRING" id="1333845.SAMN04487895_10779"/>
<dbReference type="RefSeq" id="WP_036604410.1">
    <property type="nucleotide sequence ID" value="NZ_CP076607.1"/>
</dbReference>
<evidence type="ECO:0000313" key="4">
    <source>
        <dbReference type="EMBL" id="QWU16466.1"/>
    </source>
</evidence>
<dbReference type="AlphaFoldDB" id="A0A1H8P8L9"/>
<dbReference type="PROSITE" id="PS01124">
    <property type="entry name" value="HTH_ARAC_FAMILY_2"/>
    <property type="match status" value="1"/>
</dbReference>
<dbReference type="Pfam" id="PF12833">
    <property type="entry name" value="HTH_18"/>
    <property type="match status" value="1"/>
</dbReference>
<reference evidence="5 6" key="1">
    <citation type="submission" date="2016-10" db="EMBL/GenBank/DDBJ databases">
        <authorList>
            <person name="de Groot N.N."/>
        </authorList>
    </citation>
    <scope>NUCLEOTIDE SEQUENCE [LARGE SCALE GENOMIC DNA]</scope>
    <source>
        <strain evidence="5 6">CGMCC 1.10238</strain>
    </source>
</reference>
<keyword evidence="1" id="KW-0805">Transcription regulation</keyword>
<dbReference type="Pfam" id="PF06719">
    <property type="entry name" value="AraC_N"/>
    <property type="match status" value="1"/>
</dbReference>
<dbReference type="PANTHER" id="PTHR43436">
    <property type="entry name" value="ARAC-FAMILY TRANSCRIPTIONAL REGULATOR"/>
    <property type="match status" value="1"/>
</dbReference>
<accession>A0A1H8P8L9</accession>
<dbReference type="Proteomes" id="UP000683429">
    <property type="component" value="Chromosome"/>
</dbReference>
<evidence type="ECO:0000313" key="7">
    <source>
        <dbReference type="Proteomes" id="UP000683429"/>
    </source>
</evidence>
<dbReference type="Gene3D" id="1.10.10.60">
    <property type="entry name" value="Homeodomain-like"/>
    <property type="match status" value="2"/>
</dbReference>
<evidence type="ECO:0000256" key="1">
    <source>
        <dbReference type="ARBA" id="ARBA00023015"/>
    </source>
</evidence>
<evidence type="ECO:0000259" key="3">
    <source>
        <dbReference type="PROSITE" id="PS01124"/>
    </source>
</evidence>
<dbReference type="PANTHER" id="PTHR43436:SF1">
    <property type="entry name" value="TRANSCRIPTIONAL REGULATORY PROTEIN"/>
    <property type="match status" value="1"/>
</dbReference>
<dbReference type="EMBL" id="CP076607">
    <property type="protein sequence ID" value="QWU16466.1"/>
    <property type="molecule type" value="Genomic_DNA"/>
</dbReference>
<dbReference type="EMBL" id="FODH01000007">
    <property type="protein sequence ID" value="SEO37863.1"/>
    <property type="molecule type" value="Genomic_DNA"/>
</dbReference>
<evidence type="ECO:0000313" key="5">
    <source>
        <dbReference type="EMBL" id="SEO37863.1"/>
    </source>
</evidence>
<organism evidence="5 6">
    <name type="scientific">Paenibacillus sophorae</name>
    <dbReference type="NCBI Taxonomy" id="1333845"/>
    <lineage>
        <taxon>Bacteria</taxon>
        <taxon>Bacillati</taxon>
        <taxon>Bacillota</taxon>
        <taxon>Bacilli</taxon>
        <taxon>Bacillales</taxon>
        <taxon>Paenibacillaceae</taxon>
        <taxon>Paenibacillus</taxon>
    </lineage>
</organism>
<keyword evidence="5" id="KW-0238">DNA-binding</keyword>
<keyword evidence="7" id="KW-1185">Reference proteome</keyword>
<protein>
    <submittedName>
        <fullName evidence="4">AraC family transcriptional regulator</fullName>
    </submittedName>
    <submittedName>
        <fullName evidence="5">AraC-type DNA-binding protein</fullName>
    </submittedName>
</protein>
<dbReference type="Proteomes" id="UP000198809">
    <property type="component" value="Unassembled WGS sequence"/>
</dbReference>
<dbReference type="InterPro" id="IPR018060">
    <property type="entry name" value="HTH_AraC"/>
</dbReference>
<dbReference type="InterPro" id="IPR009057">
    <property type="entry name" value="Homeodomain-like_sf"/>
</dbReference>
<sequence length="309" mass="34907">MNVQEMDSEVKEKQQELARCIDRLVQTDETHPTAIPSLRLIRTSTVSEPLHTVHEPSLCVIAQGSKFVALAQETFQYDPASYMIASVHLPVCGQIIQASEDTPFLGIQLGISTDQVLDIMKETSSAWRGKIHSGRGISVSKTKPLLLDAIIRLVRLLETPQDIPVLAPLIIHEILYRILQDEQGDLVRQFAVMGSHAQCVARVIQLIHSGYDQPLRIEDLAKEVNMSPSSLHQYFKKVTAMSPIQYQKQLRLQEARRLLFSESMDATHAAFKVGYESPSQFSREYTRMFGLPPKSDVKQLQDSLYQERP</sequence>
<dbReference type="InterPro" id="IPR009594">
    <property type="entry name" value="Tscrpt_reg_HTH_AraC_N"/>
</dbReference>
<dbReference type="SMART" id="SM00342">
    <property type="entry name" value="HTH_ARAC"/>
    <property type="match status" value="1"/>
</dbReference>
<dbReference type="GO" id="GO:0043565">
    <property type="term" value="F:sequence-specific DNA binding"/>
    <property type="evidence" value="ECO:0007669"/>
    <property type="project" value="InterPro"/>
</dbReference>
<evidence type="ECO:0000256" key="2">
    <source>
        <dbReference type="ARBA" id="ARBA00023163"/>
    </source>
</evidence>
<dbReference type="SUPFAM" id="SSF46689">
    <property type="entry name" value="Homeodomain-like"/>
    <property type="match status" value="2"/>
</dbReference>
<evidence type="ECO:0000313" key="6">
    <source>
        <dbReference type="Proteomes" id="UP000198809"/>
    </source>
</evidence>
<feature type="domain" description="HTH araC/xylS-type" evidence="3">
    <location>
        <begin position="201"/>
        <end position="299"/>
    </location>
</feature>
<proteinExistence type="predicted"/>
<dbReference type="OrthoDB" id="34150at2"/>
<dbReference type="GO" id="GO:0003700">
    <property type="term" value="F:DNA-binding transcription factor activity"/>
    <property type="evidence" value="ECO:0007669"/>
    <property type="project" value="InterPro"/>
</dbReference>
<reference evidence="4 7" key="2">
    <citation type="submission" date="2021-06" db="EMBL/GenBank/DDBJ databases">
        <title>Whole genome sequence of Paenibacillus sophorae DSM23020 for comparative genomics.</title>
        <authorList>
            <person name="Kim M.-J."/>
            <person name="Lee G."/>
            <person name="Shin J.-H."/>
        </authorList>
    </citation>
    <scope>NUCLEOTIDE SEQUENCE [LARGE SCALE GENOMIC DNA]</scope>
    <source>
        <strain evidence="4 7">DSM 23020</strain>
    </source>
</reference>